<dbReference type="Gene3D" id="1.10.1410.40">
    <property type="match status" value="1"/>
</dbReference>
<dbReference type="InterPro" id="IPR046903">
    <property type="entry name" value="Mab-21-like_nuc_Trfase"/>
</dbReference>
<organism evidence="2 3">
    <name type="scientific">Dreissena polymorpha</name>
    <name type="common">Zebra mussel</name>
    <name type="synonym">Mytilus polymorpha</name>
    <dbReference type="NCBI Taxonomy" id="45954"/>
    <lineage>
        <taxon>Eukaryota</taxon>
        <taxon>Metazoa</taxon>
        <taxon>Spiralia</taxon>
        <taxon>Lophotrochozoa</taxon>
        <taxon>Mollusca</taxon>
        <taxon>Bivalvia</taxon>
        <taxon>Autobranchia</taxon>
        <taxon>Heteroconchia</taxon>
        <taxon>Euheterodonta</taxon>
        <taxon>Imparidentia</taxon>
        <taxon>Neoheterodontei</taxon>
        <taxon>Myida</taxon>
        <taxon>Dreissenoidea</taxon>
        <taxon>Dreissenidae</taxon>
        <taxon>Dreissena</taxon>
    </lineage>
</organism>
<feature type="domain" description="Mab-21-like nucleotidyltransferase" evidence="1">
    <location>
        <begin position="158"/>
        <end position="229"/>
    </location>
</feature>
<dbReference type="EMBL" id="JAIWYP010000003">
    <property type="protein sequence ID" value="KAH3850095.1"/>
    <property type="molecule type" value="Genomic_DNA"/>
</dbReference>
<proteinExistence type="predicted"/>
<accession>A0A9D4R1R2</accession>
<sequence length="261" mass="29542">MTRLGYGEEIRRWRVKKHKEHDRLLYARYSNITVITAGSKAEGLTCFLESDWDVLNALNSILCVEAGINLQTLPDDVDLFKMDTRVYPGHCRLFLDGQALRSPKAIINSLCDNGYGDVLLSSSLLLDEYSPRLFRPPTHLSVVHHERAGPSLPESIAGIHLDMVPSLRCHCPSILQRWAARPRHWPSPVIVQKVVSLGAYLTPVGCKNSEAKHMEWRICFNTGESELVNNLNDTQAKVYVILKMILKDLIKPHKKEIASYC</sequence>
<dbReference type="AlphaFoldDB" id="A0A9D4R1R2"/>
<evidence type="ECO:0000313" key="3">
    <source>
        <dbReference type="Proteomes" id="UP000828390"/>
    </source>
</evidence>
<dbReference type="Proteomes" id="UP000828390">
    <property type="component" value="Unassembled WGS sequence"/>
</dbReference>
<name>A0A9D4R1R2_DREPO</name>
<reference evidence="2" key="2">
    <citation type="submission" date="2020-11" db="EMBL/GenBank/DDBJ databases">
        <authorList>
            <person name="McCartney M.A."/>
            <person name="Auch B."/>
            <person name="Kono T."/>
            <person name="Mallez S."/>
            <person name="Becker A."/>
            <person name="Gohl D.M."/>
            <person name="Silverstein K.A.T."/>
            <person name="Koren S."/>
            <person name="Bechman K.B."/>
            <person name="Herman A."/>
            <person name="Abrahante J.E."/>
            <person name="Garbe J."/>
        </authorList>
    </citation>
    <scope>NUCLEOTIDE SEQUENCE</scope>
    <source>
        <strain evidence="2">Duluth1</strain>
        <tissue evidence="2">Whole animal</tissue>
    </source>
</reference>
<evidence type="ECO:0000259" key="1">
    <source>
        <dbReference type="Pfam" id="PF03281"/>
    </source>
</evidence>
<dbReference type="PANTHER" id="PTHR10656">
    <property type="entry name" value="CELL FATE DETERMINING PROTEIN MAB21-RELATED"/>
    <property type="match status" value="1"/>
</dbReference>
<gene>
    <name evidence="2" type="ORF">DPMN_092501</name>
</gene>
<keyword evidence="3" id="KW-1185">Reference proteome</keyword>
<dbReference type="PANTHER" id="PTHR10656:SF69">
    <property type="entry name" value="MAB-21-LIKE HHH_H2TH-LIKE DOMAIN-CONTAINING PROTEIN"/>
    <property type="match status" value="1"/>
</dbReference>
<comment type="caution">
    <text evidence="2">The sequence shown here is derived from an EMBL/GenBank/DDBJ whole genome shotgun (WGS) entry which is preliminary data.</text>
</comment>
<evidence type="ECO:0000313" key="2">
    <source>
        <dbReference type="EMBL" id="KAH3850095.1"/>
    </source>
</evidence>
<protein>
    <recommendedName>
        <fullName evidence="1">Mab-21-like nucleotidyltransferase domain-containing protein</fullName>
    </recommendedName>
</protein>
<reference evidence="2" key="1">
    <citation type="journal article" date="2019" name="bioRxiv">
        <title>The Genome of the Zebra Mussel, Dreissena polymorpha: A Resource for Invasive Species Research.</title>
        <authorList>
            <person name="McCartney M.A."/>
            <person name="Auch B."/>
            <person name="Kono T."/>
            <person name="Mallez S."/>
            <person name="Zhang Y."/>
            <person name="Obille A."/>
            <person name="Becker A."/>
            <person name="Abrahante J.E."/>
            <person name="Garbe J."/>
            <person name="Badalamenti J.P."/>
            <person name="Herman A."/>
            <person name="Mangelson H."/>
            <person name="Liachko I."/>
            <person name="Sullivan S."/>
            <person name="Sone E.D."/>
            <person name="Koren S."/>
            <person name="Silverstein K.A.T."/>
            <person name="Beckman K.B."/>
            <person name="Gohl D.M."/>
        </authorList>
    </citation>
    <scope>NUCLEOTIDE SEQUENCE</scope>
    <source>
        <strain evidence="2">Duluth1</strain>
        <tissue evidence="2">Whole animal</tissue>
    </source>
</reference>
<dbReference type="Pfam" id="PF03281">
    <property type="entry name" value="Mab-21"/>
    <property type="match status" value="1"/>
</dbReference>